<dbReference type="Proteomes" id="UP000315750">
    <property type="component" value="Chromosome"/>
</dbReference>
<dbReference type="InterPro" id="IPR024079">
    <property type="entry name" value="MetalloPept_cat_dom_sf"/>
</dbReference>
<gene>
    <name evidence="2" type="ORF">Pan181_25300</name>
</gene>
<evidence type="ECO:0000256" key="1">
    <source>
        <dbReference type="SAM" id="MobiDB-lite"/>
    </source>
</evidence>
<accession>A0A518ANP4</accession>
<dbReference type="EMBL" id="CP036278">
    <property type="protein sequence ID" value="QDU56321.1"/>
    <property type="molecule type" value="Genomic_DNA"/>
</dbReference>
<evidence type="ECO:0000313" key="2">
    <source>
        <dbReference type="EMBL" id="QDU56321.1"/>
    </source>
</evidence>
<evidence type="ECO:0000313" key="3">
    <source>
        <dbReference type="Proteomes" id="UP000315750"/>
    </source>
</evidence>
<name>A0A518ANP4_9BACT</name>
<sequence precursor="true">MARLNGPCCCKEVVLCYVKSAHRPPSLRMRKAPVVKMPSSLTLLLFLCLSAATPAALADSTIAVTNHESGSTVRYSVVLLEGTIPSDAGPLTIENLNAPEYAEPVRVVQHEGKFRALVELGKGRNRIRLSTEQQTEPLEFVLKYQLQTNPHYVRLIWMTDKSGDTTYATPTSDTPQDYENRLRTAALLMQCFTAERMNQLGYGHRTFRLERDRDGKVIVHTWAGGRTMEEYHAMPDDQFWWRDVYRWIDEEHPDPLAKNCVLAAYTRKDPATGQLKSHTALGGGNLGLFGSASVFSWPTSIGSAADTFLDESRFDSTQVHDDSVGRSTYWGLSSTTIGATLHEMGHTFGLPHTTDRYDIMTRGFDHFNRCFTYCDPVSGTNGQPIYFRPNQEAYFAPVSASYLRWSPWFQLDRPTGASTRPDIQLTDTGVTITCKSGIPWVGIHVGGDIHHHEEQDARRPPKKLELTFEQIREMVGGKQPSRLRAISTSGQEAAVNLPNG</sequence>
<feature type="region of interest" description="Disordered" evidence="1">
    <location>
        <begin position="477"/>
        <end position="500"/>
    </location>
</feature>
<dbReference type="InterPro" id="IPR021917">
    <property type="entry name" value="Unchr_Zn-peptidase-like"/>
</dbReference>
<dbReference type="PANTHER" id="PTHR21054">
    <property type="entry name" value="ZINC METALLOPROTEINASE-RELATED"/>
    <property type="match status" value="1"/>
</dbReference>
<organism evidence="2 3">
    <name type="scientific">Aeoliella mucimassa</name>
    <dbReference type="NCBI Taxonomy" id="2527972"/>
    <lineage>
        <taxon>Bacteria</taxon>
        <taxon>Pseudomonadati</taxon>
        <taxon>Planctomycetota</taxon>
        <taxon>Planctomycetia</taxon>
        <taxon>Pirellulales</taxon>
        <taxon>Lacipirellulaceae</taxon>
        <taxon>Aeoliella</taxon>
    </lineage>
</organism>
<proteinExistence type="predicted"/>
<dbReference type="PANTHER" id="PTHR21054:SF2">
    <property type="entry name" value="MIP04191P"/>
    <property type="match status" value="1"/>
</dbReference>
<keyword evidence="3" id="KW-1185">Reference proteome</keyword>
<dbReference type="Pfam" id="PF12044">
    <property type="entry name" value="Metallopep"/>
    <property type="match status" value="1"/>
</dbReference>
<dbReference type="Gene3D" id="3.40.390.10">
    <property type="entry name" value="Collagenase (Catalytic Domain)"/>
    <property type="match status" value="1"/>
</dbReference>
<dbReference type="AlphaFoldDB" id="A0A518ANP4"/>
<dbReference type="KEGG" id="amuc:Pan181_25300"/>
<dbReference type="SUPFAM" id="SSF55486">
    <property type="entry name" value="Metalloproteases ('zincins'), catalytic domain"/>
    <property type="match status" value="1"/>
</dbReference>
<dbReference type="InterPro" id="IPR053002">
    <property type="entry name" value="Metalloproteinase_M10B"/>
</dbReference>
<dbReference type="GO" id="GO:0008237">
    <property type="term" value="F:metallopeptidase activity"/>
    <property type="evidence" value="ECO:0007669"/>
    <property type="project" value="InterPro"/>
</dbReference>
<reference evidence="2 3" key="1">
    <citation type="submission" date="2019-02" db="EMBL/GenBank/DDBJ databases">
        <title>Deep-cultivation of Planctomycetes and their phenomic and genomic characterization uncovers novel biology.</title>
        <authorList>
            <person name="Wiegand S."/>
            <person name="Jogler M."/>
            <person name="Boedeker C."/>
            <person name="Pinto D."/>
            <person name="Vollmers J."/>
            <person name="Rivas-Marin E."/>
            <person name="Kohn T."/>
            <person name="Peeters S.H."/>
            <person name="Heuer A."/>
            <person name="Rast P."/>
            <person name="Oberbeckmann S."/>
            <person name="Bunk B."/>
            <person name="Jeske O."/>
            <person name="Meyerdierks A."/>
            <person name="Storesund J.E."/>
            <person name="Kallscheuer N."/>
            <person name="Luecker S."/>
            <person name="Lage O.M."/>
            <person name="Pohl T."/>
            <person name="Merkel B.J."/>
            <person name="Hornburger P."/>
            <person name="Mueller R.-W."/>
            <person name="Bruemmer F."/>
            <person name="Labrenz M."/>
            <person name="Spormann A.M."/>
            <person name="Op den Camp H."/>
            <person name="Overmann J."/>
            <person name="Amann R."/>
            <person name="Jetten M.S.M."/>
            <person name="Mascher T."/>
            <person name="Medema M.H."/>
            <person name="Devos D.P."/>
            <person name="Kaster A.-K."/>
            <person name="Ovreas L."/>
            <person name="Rohde M."/>
            <person name="Galperin M.Y."/>
            <person name="Jogler C."/>
        </authorList>
    </citation>
    <scope>NUCLEOTIDE SEQUENCE [LARGE SCALE GENOMIC DNA]</scope>
    <source>
        <strain evidence="2 3">Pan181</strain>
    </source>
</reference>
<protein>
    <submittedName>
        <fullName evidence="2">Peptidase family protein</fullName>
    </submittedName>
</protein>